<comment type="caution">
    <text evidence="1">The sequence shown here is derived from an EMBL/GenBank/DDBJ whole genome shotgun (WGS) entry which is preliminary data.</text>
</comment>
<evidence type="ECO:0000313" key="2">
    <source>
        <dbReference type="Proteomes" id="UP001597227"/>
    </source>
</evidence>
<protein>
    <submittedName>
        <fullName evidence="1">Uncharacterized protein</fullName>
    </submittedName>
</protein>
<evidence type="ECO:0000313" key="1">
    <source>
        <dbReference type="EMBL" id="MFD1779095.1"/>
    </source>
</evidence>
<sequence>MGNICRFVINAIGKNGELYYTQCRDKEELKHWLKKNQHKIFVNDLKVIDKEKNPTLRWLTKIELRMALRRHS</sequence>
<name>A0ABW4MQ47_9BACI</name>
<dbReference type="RefSeq" id="WP_388037846.1">
    <property type="nucleotide sequence ID" value="NZ_JBHUEK010000017.1"/>
</dbReference>
<organism evidence="1 2">
    <name type="scientific">Fredinandcohnia salidurans</name>
    <dbReference type="NCBI Taxonomy" id="2595041"/>
    <lineage>
        <taxon>Bacteria</taxon>
        <taxon>Bacillati</taxon>
        <taxon>Bacillota</taxon>
        <taxon>Bacilli</taxon>
        <taxon>Bacillales</taxon>
        <taxon>Bacillaceae</taxon>
        <taxon>Fredinandcohnia</taxon>
    </lineage>
</organism>
<accession>A0ABW4MQ47</accession>
<dbReference type="EMBL" id="JBHUEK010000017">
    <property type="protein sequence ID" value="MFD1779095.1"/>
    <property type="molecule type" value="Genomic_DNA"/>
</dbReference>
<dbReference type="Proteomes" id="UP001597227">
    <property type="component" value="Unassembled WGS sequence"/>
</dbReference>
<gene>
    <name evidence="1" type="ORF">ACFSFW_10490</name>
</gene>
<keyword evidence="2" id="KW-1185">Reference proteome</keyword>
<proteinExistence type="predicted"/>
<reference evidence="2" key="1">
    <citation type="journal article" date="2019" name="Int. J. Syst. Evol. Microbiol.">
        <title>The Global Catalogue of Microorganisms (GCM) 10K type strain sequencing project: providing services to taxonomists for standard genome sequencing and annotation.</title>
        <authorList>
            <consortium name="The Broad Institute Genomics Platform"/>
            <consortium name="The Broad Institute Genome Sequencing Center for Infectious Disease"/>
            <person name="Wu L."/>
            <person name="Ma J."/>
        </authorList>
    </citation>
    <scope>NUCLEOTIDE SEQUENCE [LARGE SCALE GENOMIC DNA]</scope>
    <source>
        <strain evidence="2">CCUG 15531</strain>
    </source>
</reference>